<evidence type="ECO:0000313" key="1">
    <source>
        <dbReference type="EMBL" id="SVC10462.1"/>
    </source>
</evidence>
<dbReference type="AlphaFoldDB" id="A0A382JGI7"/>
<protein>
    <submittedName>
        <fullName evidence="1">Uncharacterized protein</fullName>
    </submittedName>
</protein>
<sequence>MLLLAFSITDPDGMTRDETVHILSRHFDTKEHCITFVQDWSGTIQDRGLETVQGMLAEGWRVSLSEIGCSVNPATSIETISVVKFQPEEEQDAPEPSE</sequence>
<organism evidence="1">
    <name type="scientific">marine metagenome</name>
    <dbReference type="NCBI Taxonomy" id="408172"/>
    <lineage>
        <taxon>unclassified sequences</taxon>
        <taxon>metagenomes</taxon>
        <taxon>ecological metagenomes</taxon>
    </lineage>
</organism>
<accession>A0A382JGI7</accession>
<proteinExistence type="predicted"/>
<dbReference type="EMBL" id="UINC01073802">
    <property type="protein sequence ID" value="SVC10462.1"/>
    <property type="molecule type" value="Genomic_DNA"/>
</dbReference>
<reference evidence="1" key="1">
    <citation type="submission" date="2018-05" db="EMBL/GenBank/DDBJ databases">
        <authorList>
            <person name="Lanie J.A."/>
            <person name="Ng W.-L."/>
            <person name="Kazmierczak K.M."/>
            <person name="Andrzejewski T.M."/>
            <person name="Davidsen T.M."/>
            <person name="Wayne K.J."/>
            <person name="Tettelin H."/>
            <person name="Glass J.I."/>
            <person name="Rusch D."/>
            <person name="Podicherti R."/>
            <person name="Tsui H.-C.T."/>
            <person name="Winkler M.E."/>
        </authorList>
    </citation>
    <scope>NUCLEOTIDE SEQUENCE</scope>
</reference>
<name>A0A382JGI7_9ZZZZ</name>
<gene>
    <name evidence="1" type="ORF">METZ01_LOCUS263316</name>
</gene>